<feature type="domain" description="Response regulatory" evidence="6">
    <location>
        <begin position="525"/>
        <end position="635"/>
    </location>
</feature>
<evidence type="ECO:0000256" key="4">
    <source>
        <dbReference type="SAM" id="Coils"/>
    </source>
</evidence>
<dbReference type="CDD" id="cd00156">
    <property type="entry name" value="REC"/>
    <property type="match status" value="1"/>
</dbReference>
<comment type="catalytic activity">
    <reaction evidence="1">
        <text>ATP + protein L-histidine = ADP + protein N-phospho-L-histidine.</text>
        <dbReference type="EC" id="2.7.13.3"/>
    </reaction>
</comment>
<evidence type="ECO:0000256" key="3">
    <source>
        <dbReference type="PROSITE-ProRule" id="PRU00169"/>
    </source>
</evidence>
<dbReference type="InterPro" id="IPR005467">
    <property type="entry name" value="His_kinase_dom"/>
</dbReference>
<reference evidence="8 9" key="1">
    <citation type="submission" date="2019-12" db="EMBL/GenBank/DDBJ databases">
        <title>Maritimibacter sp. nov. sp. isolated from sea sand.</title>
        <authorList>
            <person name="Kim J."/>
            <person name="Jeong S.E."/>
            <person name="Jung H.S."/>
            <person name="Jeon C.O."/>
        </authorList>
    </citation>
    <scope>NUCLEOTIDE SEQUENCE [LARGE SCALE GENOMIC DNA]</scope>
    <source>
        <strain evidence="8 9">DP07</strain>
    </source>
</reference>
<dbReference type="InterPro" id="IPR004358">
    <property type="entry name" value="Sig_transdc_His_kin-like_C"/>
</dbReference>
<evidence type="ECO:0000259" key="6">
    <source>
        <dbReference type="PROSITE" id="PS50110"/>
    </source>
</evidence>
<dbReference type="Pfam" id="PF12860">
    <property type="entry name" value="PAS_7"/>
    <property type="match status" value="1"/>
</dbReference>
<evidence type="ECO:0000256" key="1">
    <source>
        <dbReference type="ARBA" id="ARBA00000085"/>
    </source>
</evidence>
<proteinExistence type="predicted"/>
<dbReference type="InterPro" id="IPR036890">
    <property type="entry name" value="HATPase_C_sf"/>
</dbReference>
<evidence type="ECO:0000313" key="9">
    <source>
        <dbReference type="Proteomes" id="UP000467322"/>
    </source>
</evidence>
<dbReference type="AlphaFoldDB" id="A0A845M6V3"/>
<dbReference type="GO" id="GO:0000160">
    <property type="term" value="P:phosphorelay signal transduction system"/>
    <property type="evidence" value="ECO:0007669"/>
    <property type="project" value="InterPro"/>
</dbReference>
<evidence type="ECO:0000256" key="2">
    <source>
        <dbReference type="ARBA" id="ARBA00012438"/>
    </source>
</evidence>
<keyword evidence="3" id="KW-0597">Phosphoprotein</keyword>
<dbReference type="PRINTS" id="PR00344">
    <property type="entry name" value="BCTRLSENSOR"/>
</dbReference>
<evidence type="ECO:0000259" key="5">
    <source>
        <dbReference type="PROSITE" id="PS50109"/>
    </source>
</evidence>
<dbReference type="EMBL" id="WTUX01000006">
    <property type="protein sequence ID" value="MZR11901.1"/>
    <property type="molecule type" value="Genomic_DNA"/>
</dbReference>
<evidence type="ECO:0000313" key="8">
    <source>
        <dbReference type="EMBL" id="MZR11901.1"/>
    </source>
</evidence>
<dbReference type="SUPFAM" id="SSF52172">
    <property type="entry name" value="CheY-like"/>
    <property type="match status" value="1"/>
</dbReference>
<feature type="domain" description="PAC" evidence="7">
    <location>
        <begin position="242"/>
        <end position="296"/>
    </location>
</feature>
<keyword evidence="4" id="KW-0175">Coiled coil</keyword>
<dbReference type="PROSITE" id="PS50109">
    <property type="entry name" value="HIS_KIN"/>
    <property type="match status" value="1"/>
</dbReference>
<comment type="caution">
    <text evidence="8">The sequence shown here is derived from an EMBL/GenBank/DDBJ whole genome shotgun (WGS) entry which is preliminary data.</text>
</comment>
<dbReference type="InterPro" id="IPR003594">
    <property type="entry name" value="HATPase_dom"/>
</dbReference>
<organism evidence="8 9">
    <name type="scientific">Maritimibacter harenae</name>
    <dbReference type="NCBI Taxonomy" id="2606218"/>
    <lineage>
        <taxon>Bacteria</taxon>
        <taxon>Pseudomonadati</taxon>
        <taxon>Pseudomonadota</taxon>
        <taxon>Alphaproteobacteria</taxon>
        <taxon>Rhodobacterales</taxon>
        <taxon>Roseobacteraceae</taxon>
        <taxon>Maritimibacter</taxon>
    </lineage>
</organism>
<dbReference type="Pfam" id="PF08448">
    <property type="entry name" value="PAS_4"/>
    <property type="match status" value="1"/>
</dbReference>
<dbReference type="PANTHER" id="PTHR43065:SF42">
    <property type="entry name" value="TWO-COMPONENT SENSOR PPRA"/>
    <property type="match status" value="1"/>
</dbReference>
<accession>A0A845M6V3</accession>
<dbReference type="PANTHER" id="PTHR43065">
    <property type="entry name" value="SENSOR HISTIDINE KINASE"/>
    <property type="match status" value="1"/>
</dbReference>
<name>A0A845M6V3_9RHOB</name>
<dbReference type="SMART" id="SM00448">
    <property type="entry name" value="REC"/>
    <property type="match status" value="1"/>
</dbReference>
<dbReference type="Pfam" id="PF00072">
    <property type="entry name" value="Response_reg"/>
    <property type="match status" value="1"/>
</dbReference>
<feature type="coiled-coil region" evidence="4">
    <location>
        <begin position="148"/>
        <end position="185"/>
    </location>
</feature>
<dbReference type="InterPro" id="IPR001789">
    <property type="entry name" value="Sig_transdc_resp-reg_receiver"/>
</dbReference>
<dbReference type="InterPro" id="IPR035965">
    <property type="entry name" value="PAS-like_dom_sf"/>
</dbReference>
<dbReference type="SUPFAM" id="SSF55785">
    <property type="entry name" value="PYP-like sensor domain (PAS domain)"/>
    <property type="match status" value="2"/>
</dbReference>
<dbReference type="Gene3D" id="3.30.565.10">
    <property type="entry name" value="Histidine kinase-like ATPase, C-terminal domain"/>
    <property type="match status" value="1"/>
</dbReference>
<dbReference type="Proteomes" id="UP000467322">
    <property type="component" value="Unassembled WGS sequence"/>
</dbReference>
<dbReference type="GO" id="GO:0004673">
    <property type="term" value="F:protein histidine kinase activity"/>
    <property type="evidence" value="ECO:0007669"/>
    <property type="project" value="UniProtKB-EC"/>
</dbReference>
<dbReference type="Pfam" id="PF02518">
    <property type="entry name" value="HATPase_c"/>
    <property type="match status" value="1"/>
</dbReference>
<feature type="modified residue" description="4-aspartylphosphate" evidence="3">
    <location>
        <position position="574"/>
    </location>
</feature>
<dbReference type="PROSITE" id="PS50113">
    <property type="entry name" value="PAC"/>
    <property type="match status" value="1"/>
</dbReference>
<gene>
    <name evidence="8" type="ORF">GQE99_02580</name>
</gene>
<sequence>MDLKITDIAALTQAGLNLIQQALSIYDDDLRFVVGNRTFQDMFGLPDRLVTQGARFEDTIRFLVESGEYGAVDDPEQFVRDRVEQAKAFEPHYMERTRANGRTISVEGSPLPQGGWVTVYTDITAIKRQEAMLRSRSEELSDKLLAHAEELSQTNRALAATNAALEEAKRQLTEMERRARVTAEMMPAHIARIGRDWRYSYSNRQLAAILPDSPRNIVGLHARDALGDEAFERITPHLERGFDGEASVLEFAHEGSGRRVRVAFTPDVDQDGAVSGIYILSTDVTEEAQARAALTQTRKRELAAQLTSGLAHDFSNLLTIILGLQARLGQMDLPEDAGQLVGATAGAARRGGALLDRIASLSGSREVRPEAVDVARLLGDIVTLARPTLHADHVIETKVEGLEAPVLLDAGGTQDALLNLVLNARDALGPGPGRITLTARPVAETWIEFAVDDTGPGFSDAALEHALDAFFTTKGGEGSGLGLAMVYDHAKMSGGHVRIGNRADGARVTMRLPLRAVDEGHDPRFVLLVEDHDDIRASVREMLMALGHKVIEAASAEEALELAGIEGIGLVLSDIMLGPGLTGDALAGELAGAGLDAPVLLMSSLPADDPRRAGRAVLSKPFTQGQLAAFLDAELPR</sequence>
<evidence type="ECO:0000259" key="7">
    <source>
        <dbReference type="PROSITE" id="PS50113"/>
    </source>
</evidence>
<protein>
    <recommendedName>
        <fullName evidence="2">histidine kinase</fullName>
        <ecNumber evidence="2">2.7.13.3</ecNumber>
    </recommendedName>
</protein>
<dbReference type="InterPro" id="IPR011006">
    <property type="entry name" value="CheY-like_superfamily"/>
</dbReference>
<dbReference type="Gene3D" id="3.30.450.20">
    <property type="entry name" value="PAS domain"/>
    <property type="match status" value="2"/>
</dbReference>
<dbReference type="SUPFAM" id="SSF55874">
    <property type="entry name" value="ATPase domain of HSP90 chaperone/DNA topoisomerase II/histidine kinase"/>
    <property type="match status" value="1"/>
</dbReference>
<dbReference type="EC" id="2.7.13.3" evidence="2"/>
<dbReference type="PROSITE" id="PS50110">
    <property type="entry name" value="RESPONSE_REGULATORY"/>
    <property type="match status" value="1"/>
</dbReference>
<dbReference type="InterPro" id="IPR013656">
    <property type="entry name" value="PAS_4"/>
</dbReference>
<dbReference type="SMART" id="SM00387">
    <property type="entry name" value="HATPase_c"/>
    <property type="match status" value="1"/>
</dbReference>
<dbReference type="InterPro" id="IPR000700">
    <property type="entry name" value="PAS-assoc_C"/>
</dbReference>
<feature type="domain" description="Histidine kinase" evidence="5">
    <location>
        <begin position="309"/>
        <end position="516"/>
    </location>
</feature>
<keyword evidence="9" id="KW-1185">Reference proteome</keyword>
<dbReference type="Gene3D" id="3.40.50.2300">
    <property type="match status" value="1"/>
</dbReference>